<keyword evidence="6" id="KW-1185">Reference proteome</keyword>
<gene>
    <name evidence="5" type="ORF">ACFOEN_00265</name>
</gene>
<dbReference type="InterPro" id="IPR022488">
    <property type="entry name" value="PPK2-related"/>
</dbReference>
<dbReference type="SUPFAM" id="SSF52540">
    <property type="entry name" value="P-loop containing nucleoside triphosphate hydrolases"/>
    <property type="match status" value="1"/>
</dbReference>
<feature type="domain" description="Polyphosphate kinase-2-related" evidence="4">
    <location>
        <begin position="29"/>
        <end position="254"/>
    </location>
</feature>
<keyword evidence="3 5" id="KW-0418">Kinase</keyword>
<dbReference type="PANTHER" id="PTHR34383">
    <property type="entry name" value="POLYPHOSPHATE:AMP PHOSPHOTRANSFERASE-RELATED"/>
    <property type="match status" value="1"/>
</dbReference>
<dbReference type="EMBL" id="JBHRTI010000001">
    <property type="protein sequence ID" value="MFC3146067.1"/>
    <property type="molecule type" value="Genomic_DNA"/>
</dbReference>
<sequence>MPRFDDFVPGKRFRLNSIDPAATPFSKGSEAEQKGRLDALAARLDELQDLLHANGGRRVLLVLQGMDTSGKDGTIRWVFGRTSPLGVRVHAFKAPTEEERARDFLWRCHAVVPRAGELAVWNRSHYEDVLVPTVEGWIDREETERRYTHINHFEQLLTDTHTVLIKCMLHISKAEQRRRLQQRIDDPAKNWKFALGDLDARKQWDAYQKAYERLLRATSTKHAPWYVIPADDKLHRNLMIGELLVERLKAMKLKAPPANPALIGLKVS</sequence>
<dbReference type="InterPro" id="IPR027417">
    <property type="entry name" value="P-loop_NTPase"/>
</dbReference>
<protein>
    <submittedName>
        <fullName evidence="5">PPK2 family polyphosphate kinase</fullName>
    </submittedName>
</protein>
<evidence type="ECO:0000259" key="4">
    <source>
        <dbReference type="Pfam" id="PF03976"/>
    </source>
</evidence>
<dbReference type="Proteomes" id="UP001595556">
    <property type="component" value="Unassembled WGS sequence"/>
</dbReference>
<evidence type="ECO:0000256" key="1">
    <source>
        <dbReference type="ARBA" id="ARBA00009924"/>
    </source>
</evidence>
<comment type="similarity">
    <text evidence="1">Belongs to the polyphosphate kinase 2 (PPK2) family. Class I subfamily.</text>
</comment>
<dbReference type="InterPro" id="IPR022300">
    <property type="entry name" value="PPK2-rel_1"/>
</dbReference>
<name>A0ABV7H409_9BURK</name>
<dbReference type="PANTHER" id="PTHR34383:SF3">
    <property type="entry name" value="POLYPHOSPHATE:AMP PHOSPHOTRANSFERASE"/>
    <property type="match status" value="1"/>
</dbReference>
<dbReference type="NCBIfam" id="TIGR03709">
    <property type="entry name" value="PPK2_rel_1"/>
    <property type="match status" value="1"/>
</dbReference>
<evidence type="ECO:0000313" key="5">
    <source>
        <dbReference type="EMBL" id="MFC3146067.1"/>
    </source>
</evidence>
<dbReference type="Pfam" id="PF03976">
    <property type="entry name" value="PPK2"/>
    <property type="match status" value="1"/>
</dbReference>
<dbReference type="Gene3D" id="3.40.50.300">
    <property type="entry name" value="P-loop containing nucleotide triphosphate hydrolases"/>
    <property type="match status" value="1"/>
</dbReference>
<proteinExistence type="inferred from homology"/>
<reference evidence="6" key="1">
    <citation type="journal article" date="2019" name="Int. J. Syst. Evol. Microbiol.">
        <title>The Global Catalogue of Microorganisms (GCM) 10K type strain sequencing project: providing services to taxonomists for standard genome sequencing and annotation.</title>
        <authorList>
            <consortium name="The Broad Institute Genomics Platform"/>
            <consortium name="The Broad Institute Genome Sequencing Center for Infectious Disease"/>
            <person name="Wu L."/>
            <person name="Ma J."/>
        </authorList>
    </citation>
    <scope>NUCLEOTIDE SEQUENCE [LARGE SCALE GENOMIC DNA]</scope>
    <source>
        <strain evidence="6">KCTC 52168</strain>
    </source>
</reference>
<keyword evidence="2" id="KW-0808">Transferase</keyword>
<dbReference type="PIRSF" id="PIRSF028756">
    <property type="entry name" value="PPK2_prd"/>
    <property type="match status" value="1"/>
</dbReference>
<evidence type="ECO:0000313" key="6">
    <source>
        <dbReference type="Proteomes" id="UP001595556"/>
    </source>
</evidence>
<organism evidence="5 6">
    <name type="scientific">Piscinibacterium candidicorallinum</name>
    <dbReference type="NCBI Taxonomy" id="1793872"/>
    <lineage>
        <taxon>Bacteria</taxon>
        <taxon>Pseudomonadati</taxon>
        <taxon>Pseudomonadota</taxon>
        <taxon>Betaproteobacteria</taxon>
        <taxon>Burkholderiales</taxon>
        <taxon>Piscinibacterium</taxon>
    </lineage>
</organism>
<comment type="caution">
    <text evidence="5">The sequence shown here is derived from an EMBL/GenBank/DDBJ whole genome shotgun (WGS) entry which is preliminary data.</text>
</comment>
<dbReference type="RefSeq" id="WP_377300357.1">
    <property type="nucleotide sequence ID" value="NZ_CP180191.1"/>
</dbReference>
<evidence type="ECO:0000256" key="2">
    <source>
        <dbReference type="ARBA" id="ARBA00022679"/>
    </source>
</evidence>
<dbReference type="InterPro" id="IPR016898">
    <property type="entry name" value="Polyphosphate_phosphotransfera"/>
</dbReference>
<accession>A0ABV7H409</accession>
<evidence type="ECO:0000256" key="3">
    <source>
        <dbReference type="ARBA" id="ARBA00022777"/>
    </source>
</evidence>
<dbReference type="GO" id="GO:0016301">
    <property type="term" value="F:kinase activity"/>
    <property type="evidence" value="ECO:0007669"/>
    <property type="project" value="UniProtKB-KW"/>
</dbReference>